<dbReference type="InterPro" id="IPR011990">
    <property type="entry name" value="TPR-like_helical_dom_sf"/>
</dbReference>
<protein>
    <submittedName>
        <fullName evidence="1">SusD/RagB family nutrient-binding outer membrane lipoprotein</fullName>
    </submittedName>
</protein>
<sequence length="519" mass="56954">MKIRAIYIVASIWLLAIAGCTGDFDEINTNPSKLTEAGARELPFMFSRAQSAATIHRPYYQTISILMPDLYAQYYALTTTSFTTDRYAMNDGWLSRPAIITYVLTMPQLQAIFDNTEPSSGEYALANIMKAYVFHRYTDQYGPVPYFKAGSTDSSIPYDSQEAIYDDLFKRLDSAVTNLKNGTATNIFGSQDLIYGGDVAKWIRFANTLRLRMAMRISKVAPDRAKQEAEAAVAGGVMVANSETASIERSLNGDDANGLAFNAANNEFSMSSTMASYLKGYQDPRLPVFFQAAVATGEFKGLRNGSSPTAINLPGNRPNQTSNLGLKWVQRNTDNTAWVAQLGARQEVMAAAEAYFLLAEGVLNGWNMGGGTAQSYYEKGIELSLQQWGINDASTINAYIQSDARPMAPGDEANSQAVSEIPVRWANNEAMQRAQIATQKWLAVFPDGIEAWAEFRRTGYPTMYPLLQSDNADLPVGTFIKRLPYSSVEASTNGAALAEGKKLLGGPDNAATRVWWDVD</sequence>
<dbReference type="EMBL" id="JBHLWO010000008">
    <property type="protein sequence ID" value="MFC0321940.1"/>
    <property type="molecule type" value="Genomic_DNA"/>
</dbReference>
<evidence type="ECO:0000313" key="2">
    <source>
        <dbReference type="Proteomes" id="UP001589774"/>
    </source>
</evidence>
<dbReference type="PROSITE" id="PS51257">
    <property type="entry name" value="PROKAR_LIPOPROTEIN"/>
    <property type="match status" value="1"/>
</dbReference>
<keyword evidence="1" id="KW-0449">Lipoprotein</keyword>
<evidence type="ECO:0000313" key="1">
    <source>
        <dbReference type="EMBL" id="MFC0321940.1"/>
    </source>
</evidence>
<keyword evidence="2" id="KW-1185">Reference proteome</keyword>
<dbReference type="SUPFAM" id="SSF48452">
    <property type="entry name" value="TPR-like"/>
    <property type="match status" value="1"/>
</dbReference>
<reference evidence="1 2" key="1">
    <citation type="submission" date="2024-09" db="EMBL/GenBank/DDBJ databases">
        <authorList>
            <person name="Sun Q."/>
            <person name="Mori K."/>
        </authorList>
    </citation>
    <scope>NUCLEOTIDE SEQUENCE [LARGE SCALE GENOMIC DNA]</scope>
    <source>
        <strain evidence="1 2">CCM 7765</strain>
    </source>
</reference>
<dbReference type="Proteomes" id="UP001589774">
    <property type="component" value="Unassembled WGS sequence"/>
</dbReference>
<dbReference type="Gene3D" id="1.25.40.390">
    <property type="match status" value="1"/>
</dbReference>
<accession>A0ABV6HUW6</accession>
<organism evidence="1 2">
    <name type="scientific">Olivibacter oleidegradans</name>
    <dbReference type="NCBI Taxonomy" id="760123"/>
    <lineage>
        <taxon>Bacteria</taxon>
        <taxon>Pseudomonadati</taxon>
        <taxon>Bacteroidota</taxon>
        <taxon>Sphingobacteriia</taxon>
        <taxon>Sphingobacteriales</taxon>
        <taxon>Sphingobacteriaceae</taxon>
        <taxon>Olivibacter</taxon>
    </lineage>
</organism>
<dbReference type="RefSeq" id="WP_130858524.1">
    <property type="nucleotide sequence ID" value="NZ_JBHLWO010000008.1"/>
</dbReference>
<gene>
    <name evidence="1" type="ORF">ACFFI0_26735</name>
</gene>
<comment type="caution">
    <text evidence="1">The sequence shown here is derived from an EMBL/GenBank/DDBJ whole genome shotgun (WGS) entry which is preliminary data.</text>
</comment>
<dbReference type="InterPro" id="IPR024302">
    <property type="entry name" value="SusD-like"/>
</dbReference>
<proteinExistence type="predicted"/>
<name>A0ABV6HUW6_9SPHI</name>
<dbReference type="Pfam" id="PF12741">
    <property type="entry name" value="SusD-like"/>
    <property type="match status" value="1"/>
</dbReference>